<evidence type="ECO:0000313" key="1">
    <source>
        <dbReference type="EMBL" id="KTB27499.1"/>
    </source>
</evidence>
<gene>
    <name evidence="1" type="ORF">WG66_19925</name>
</gene>
<protein>
    <submittedName>
        <fullName evidence="1">Uncharacterized protein</fullName>
    </submittedName>
</protein>
<organism evidence="1 2">
    <name type="scientific">Moniliophthora roreri</name>
    <name type="common">Frosty pod rot fungus</name>
    <name type="synonym">Monilia roreri</name>
    <dbReference type="NCBI Taxonomy" id="221103"/>
    <lineage>
        <taxon>Eukaryota</taxon>
        <taxon>Fungi</taxon>
        <taxon>Dikarya</taxon>
        <taxon>Basidiomycota</taxon>
        <taxon>Agaricomycotina</taxon>
        <taxon>Agaricomycetes</taxon>
        <taxon>Agaricomycetidae</taxon>
        <taxon>Agaricales</taxon>
        <taxon>Marasmiineae</taxon>
        <taxon>Marasmiaceae</taxon>
        <taxon>Moniliophthora</taxon>
    </lineage>
</organism>
<name>A0A0W0EU19_MONRR</name>
<accession>A0A0W0EU19</accession>
<dbReference type="EMBL" id="LATX01002545">
    <property type="protein sequence ID" value="KTB27499.1"/>
    <property type="molecule type" value="Genomic_DNA"/>
</dbReference>
<evidence type="ECO:0000313" key="2">
    <source>
        <dbReference type="Proteomes" id="UP000054988"/>
    </source>
</evidence>
<reference evidence="1 2" key="1">
    <citation type="submission" date="2015-12" db="EMBL/GenBank/DDBJ databases">
        <title>Draft genome sequence of Moniliophthora roreri, the causal agent of frosty pod rot of cacao.</title>
        <authorList>
            <person name="Aime M.C."/>
            <person name="Diaz-Valderrama J.R."/>
            <person name="Kijpornyongpan T."/>
            <person name="Phillips-Mora W."/>
        </authorList>
    </citation>
    <scope>NUCLEOTIDE SEQUENCE [LARGE SCALE GENOMIC DNA]</scope>
    <source>
        <strain evidence="1 2">MCA 2952</strain>
    </source>
</reference>
<proteinExistence type="predicted"/>
<dbReference type="AlphaFoldDB" id="A0A0W0EU19"/>
<dbReference type="Proteomes" id="UP000054988">
    <property type="component" value="Unassembled WGS sequence"/>
</dbReference>
<comment type="caution">
    <text evidence="1">The sequence shown here is derived from an EMBL/GenBank/DDBJ whole genome shotgun (WGS) entry which is preliminary data.</text>
</comment>
<sequence length="53" mass="5670">MTTPGPSRSAVSTTPPADAMMIATSVLEQTKDKDEGVKVAVPDFFKGDHKDTY</sequence>